<evidence type="ECO:0000313" key="8">
    <source>
        <dbReference type="EMBL" id="CFX50412.1"/>
    </source>
</evidence>
<dbReference type="SUPFAM" id="SSF63999">
    <property type="entry name" value="Thiamin pyrophosphokinase, catalytic domain"/>
    <property type="match status" value="1"/>
</dbReference>
<evidence type="ECO:0000256" key="2">
    <source>
        <dbReference type="ARBA" id="ARBA00022741"/>
    </source>
</evidence>
<dbReference type="NCBIfam" id="NF040608">
    <property type="entry name" value="division_SteA"/>
    <property type="match status" value="1"/>
</dbReference>
<keyword evidence="4" id="KW-0067">ATP-binding</keyword>
<evidence type="ECO:0000256" key="3">
    <source>
        <dbReference type="ARBA" id="ARBA00022777"/>
    </source>
</evidence>
<organism evidence="8 9">
    <name type="scientific">Syntrophomonas zehnderi OL-4</name>
    <dbReference type="NCBI Taxonomy" id="690567"/>
    <lineage>
        <taxon>Bacteria</taxon>
        <taxon>Bacillati</taxon>
        <taxon>Bacillota</taxon>
        <taxon>Clostridia</taxon>
        <taxon>Eubacteriales</taxon>
        <taxon>Syntrophomonadaceae</taxon>
        <taxon>Syntrophomonas</taxon>
    </lineage>
</organism>
<protein>
    <submittedName>
        <fullName evidence="8">Thiamin pyrophosphokinase, catalytic domain</fullName>
    </submittedName>
</protein>
<accession>A0A0E4C8H8</accession>
<feature type="domain" description="SteA-like C-terminal" evidence="7">
    <location>
        <begin position="320"/>
        <end position="370"/>
    </location>
</feature>
<dbReference type="EMBL" id="CGIH01000026">
    <property type="protein sequence ID" value="CFX50412.1"/>
    <property type="molecule type" value="Genomic_DNA"/>
</dbReference>
<name>A0A0E4C8H8_9FIRM</name>
<evidence type="ECO:0000313" key="9">
    <source>
        <dbReference type="Proteomes" id="UP000045545"/>
    </source>
</evidence>
<dbReference type="GO" id="GO:0004788">
    <property type="term" value="F:thiamine diphosphokinase activity"/>
    <property type="evidence" value="ECO:0007669"/>
    <property type="project" value="InterPro"/>
</dbReference>
<dbReference type="GO" id="GO:0005524">
    <property type="term" value="F:ATP binding"/>
    <property type="evidence" value="ECO:0007669"/>
    <property type="project" value="UniProtKB-KW"/>
</dbReference>
<feature type="transmembrane region" description="Helical" evidence="5">
    <location>
        <begin position="334"/>
        <end position="352"/>
    </location>
</feature>
<keyword evidence="5" id="KW-0812">Transmembrane</keyword>
<dbReference type="GO" id="GO:0009229">
    <property type="term" value="P:thiamine diphosphate biosynthetic process"/>
    <property type="evidence" value="ECO:0007669"/>
    <property type="project" value="InterPro"/>
</dbReference>
<dbReference type="OrthoDB" id="9804377at2"/>
<dbReference type="GO" id="GO:0016301">
    <property type="term" value="F:kinase activity"/>
    <property type="evidence" value="ECO:0007669"/>
    <property type="project" value="UniProtKB-KW"/>
</dbReference>
<reference evidence="8" key="1">
    <citation type="submission" date="2015-03" db="EMBL/GenBank/DDBJ databases">
        <authorList>
            <person name="Murphy D."/>
        </authorList>
    </citation>
    <scope>NUCLEOTIDE SEQUENCE [LARGE SCALE GENOMIC DNA]</scope>
    <source>
        <strain evidence="8">OL-4</strain>
    </source>
</reference>
<evidence type="ECO:0000259" key="7">
    <source>
        <dbReference type="Pfam" id="PF12555"/>
    </source>
</evidence>
<dbReference type="InterPro" id="IPR036759">
    <property type="entry name" value="TPK_catalytic_sf"/>
</dbReference>
<keyword evidence="5" id="KW-1133">Transmembrane helix</keyword>
<feature type="domain" description="Thiamin pyrophosphokinase catalytic" evidence="6">
    <location>
        <begin position="189"/>
        <end position="230"/>
    </location>
</feature>
<dbReference type="InterPro" id="IPR007371">
    <property type="entry name" value="TPK_catalytic"/>
</dbReference>
<evidence type="ECO:0000259" key="6">
    <source>
        <dbReference type="Pfam" id="PF04263"/>
    </source>
</evidence>
<keyword evidence="1" id="KW-0808">Transferase</keyword>
<dbReference type="InterPro" id="IPR022215">
    <property type="entry name" value="SteA-like_C"/>
</dbReference>
<dbReference type="Proteomes" id="UP000045545">
    <property type="component" value="Unassembled WGS sequence"/>
</dbReference>
<dbReference type="InterPro" id="IPR047795">
    <property type="entry name" value="Put_SteA-like"/>
</dbReference>
<proteinExistence type="predicted"/>
<evidence type="ECO:0000256" key="5">
    <source>
        <dbReference type="SAM" id="Phobius"/>
    </source>
</evidence>
<evidence type="ECO:0000256" key="4">
    <source>
        <dbReference type="ARBA" id="ARBA00022840"/>
    </source>
</evidence>
<dbReference type="STRING" id="690567.1338"/>
<dbReference type="Gene3D" id="3.40.50.10240">
    <property type="entry name" value="Thiamin pyrophosphokinase, catalytic domain"/>
    <property type="match status" value="1"/>
</dbReference>
<dbReference type="RefSeq" id="WP_046496833.1">
    <property type="nucleotide sequence ID" value="NZ_CGIH01000026.1"/>
</dbReference>
<keyword evidence="5" id="KW-0472">Membrane</keyword>
<dbReference type="Pfam" id="PF04263">
    <property type="entry name" value="TPK_catalytic"/>
    <property type="match status" value="1"/>
</dbReference>
<keyword evidence="9" id="KW-1185">Reference proteome</keyword>
<sequence>MHLKGKAKLDKRTKNLVNRLRKGDIAVISHDDIDEVAANSLIDIRPIAILNTMPSITGRYPARGAYKILKAGIPIIDEVPEKIFEDVKEGTLLEIKDGTVISGSHILGEGKVLTLADVNQKLDEANENIKQELDDFVDNTLEYAKKEKDVLLGNLEVPPLNTHILNRHVLIVVRGSSYKEDLRAIYSYIQEQKPVLIGVDGGADALMEFNLKPDIIVGDMDSVSDEALQSGAEIVVHAYANGKAPGLERVESMGIEPLVFAVPGTSEDIAMILAWEYGASLIVAVGTHSNMIDFLEKGRKGMASTFLVRLKVGSILIDARGVSQLYKQSLHSKYLAQLFMAALIPITILLWVSPATQPFFRLIWLQIKILVNSI</sequence>
<evidence type="ECO:0000256" key="1">
    <source>
        <dbReference type="ARBA" id="ARBA00022679"/>
    </source>
</evidence>
<gene>
    <name evidence="8" type="ORF">1338</name>
</gene>
<dbReference type="AlphaFoldDB" id="A0A0E4C8H8"/>
<keyword evidence="3 8" id="KW-0418">Kinase</keyword>
<dbReference type="Pfam" id="PF12555">
    <property type="entry name" value="SteA-like_C"/>
    <property type="match status" value="1"/>
</dbReference>
<keyword evidence="2" id="KW-0547">Nucleotide-binding</keyword>